<dbReference type="AlphaFoldDB" id="A0A9D9HNZ6"/>
<proteinExistence type="predicted"/>
<name>A0A9D9HNZ6_9SPIR</name>
<sequence>MNRISVEGIKVGSRFTHPVFFDNGVNMFVAENIPVSQRDLDMIKTWKITSLFTCGRQLKDGEQFTPAKDLSGGRKYEPLDFIIDTSANKN</sequence>
<accession>A0A9D9HNZ6</accession>
<organism evidence="1 2">
    <name type="scientific">Candidatus Gallitreponema excrementavium</name>
    <dbReference type="NCBI Taxonomy" id="2840840"/>
    <lineage>
        <taxon>Bacteria</taxon>
        <taxon>Pseudomonadati</taxon>
        <taxon>Spirochaetota</taxon>
        <taxon>Spirochaetia</taxon>
        <taxon>Spirochaetales</taxon>
        <taxon>Candidatus Gallitreponema</taxon>
    </lineage>
</organism>
<dbReference type="EMBL" id="JADIMM010000062">
    <property type="protein sequence ID" value="MBO8457437.1"/>
    <property type="molecule type" value="Genomic_DNA"/>
</dbReference>
<reference evidence="1" key="2">
    <citation type="journal article" date="2021" name="PeerJ">
        <title>Extensive microbial diversity within the chicken gut microbiome revealed by metagenomics and culture.</title>
        <authorList>
            <person name="Gilroy R."/>
            <person name="Ravi A."/>
            <person name="Getino M."/>
            <person name="Pursley I."/>
            <person name="Horton D.L."/>
            <person name="Alikhan N.F."/>
            <person name="Baker D."/>
            <person name="Gharbi K."/>
            <person name="Hall N."/>
            <person name="Watson M."/>
            <person name="Adriaenssens E.M."/>
            <person name="Foster-Nyarko E."/>
            <person name="Jarju S."/>
            <person name="Secka A."/>
            <person name="Antonio M."/>
            <person name="Oren A."/>
            <person name="Chaudhuri R.R."/>
            <person name="La Ragione R."/>
            <person name="Hildebrand F."/>
            <person name="Pallen M.J."/>
        </authorList>
    </citation>
    <scope>NUCLEOTIDE SEQUENCE</scope>
    <source>
        <strain evidence="1">10532</strain>
    </source>
</reference>
<evidence type="ECO:0000313" key="1">
    <source>
        <dbReference type="EMBL" id="MBO8457437.1"/>
    </source>
</evidence>
<evidence type="ECO:0000313" key="2">
    <source>
        <dbReference type="Proteomes" id="UP000823638"/>
    </source>
</evidence>
<protein>
    <submittedName>
        <fullName evidence="1">Uncharacterized protein</fullName>
    </submittedName>
</protein>
<gene>
    <name evidence="1" type="ORF">IAA81_04320</name>
</gene>
<dbReference type="Proteomes" id="UP000823638">
    <property type="component" value="Unassembled WGS sequence"/>
</dbReference>
<reference evidence="1" key="1">
    <citation type="submission" date="2020-10" db="EMBL/GenBank/DDBJ databases">
        <authorList>
            <person name="Gilroy R."/>
        </authorList>
    </citation>
    <scope>NUCLEOTIDE SEQUENCE</scope>
    <source>
        <strain evidence="1">10532</strain>
    </source>
</reference>
<comment type="caution">
    <text evidence="1">The sequence shown here is derived from an EMBL/GenBank/DDBJ whole genome shotgun (WGS) entry which is preliminary data.</text>
</comment>